<evidence type="ECO:0000259" key="11">
    <source>
        <dbReference type="PROSITE" id="PS50011"/>
    </source>
</evidence>
<comment type="caution">
    <text evidence="12">The sequence shown here is derived from an EMBL/GenBank/DDBJ whole genome shotgun (WGS) entry which is preliminary data.</text>
</comment>
<name>A0A9P6ETF2_9AGAR</name>
<feature type="compositionally biased region" description="Polar residues" evidence="10">
    <location>
        <begin position="427"/>
        <end position="436"/>
    </location>
</feature>
<evidence type="ECO:0000256" key="8">
    <source>
        <dbReference type="ARBA" id="ARBA00047811"/>
    </source>
</evidence>
<keyword evidence="7" id="KW-0067">ATP-binding</keyword>
<dbReference type="EC" id="2.7.11.22" evidence="2"/>
<dbReference type="InterPro" id="IPR045267">
    <property type="entry name" value="CDK11/PITSLRE_STKc"/>
</dbReference>
<feature type="region of interest" description="Disordered" evidence="10">
    <location>
        <begin position="1"/>
        <end position="97"/>
    </location>
</feature>
<dbReference type="PROSITE" id="PS50011">
    <property type="entry name" value="PROTEIN_KINASE_DOM"/>
    <property type="match status" value="1"/>
</dbReference>
<dbReference type="FunFam" id="1.10.510.10:FF:000211">
    <property type="entry name" value="Cyclin-dependent kinase G-2"/>
    <property type="match status" value="1"/>
</dbReference>
<dbReference type="SUPFAM" id="SSF56112">
    <property type="entry name" value="Protein kinase-like (PK-like)"/>
    <property type="match status" value="1"/>
</dbReference>
<accession>A0A9P6ETF2</accession>
<evidence type="ECO:0000256" key="1">
    <source>
        <dbReference type="ARBA" id="ARBA00006485"/>
    </source>
</evidence>
<protein>
    <recommendedName>
        <fullName evidence="2">cyclin-dependent kinase</fullName>
        <ecNumber evidence="2">2.7.11.22</ecNumber>
    </recommendedName>
</protein>
<evidence type="ECO:0000256" key="9">
    <source>
        <dbReference type="ARBA" id="ARBA00048367"/>
    </source>
</evidence>
<evidence type="ECO:0000256" key="5">
    <source>
        <dbReference type="ARBA" id="ARBA00022741"/>
    </source>
</evidence>
<dbReference type="InterPro" id="IPR050108">
    <property type="entry name" value="CDK"/>
</dbReference>
<dbReference type="Proteomes" id="UP000807306">
    <property type="component" value="Unassembled WGS sequence"/>
</dbReference>
<keyword evidence="6" id="KW-0418">Kinase</keyword>
<keyword evidence="5" id="KW-0547">Nucleotide-binding</keyword>
<keyword evidence="13" id="KW-1185">Reference proteome</keyword>
<keyword evidence="3" id="KW-0723">Serine/threonine-protein kinase</keyword>
<evidence type="ECO:0000313" key="13">
    <source>
        <dbReference type="Proteomes" id="UP000807306"/>
    </source>
</evidence>
<dbReference type="OrthoDB" id="1732493at2759"/>
<comment type="similarity">
    <text evidence="1">Belongs to the protein kinase superfamily. CMGC Ser/Thr protein kinase family. CDC2/CDKX subfamily.</text>
</comment>
<evidence type="ECO:0000256" key="7">
    <source>
        <dbReference type="ARBA" id="ARBA00022840"/>
    </source>
</evidence>
<evidence type="ECO:0000256" key="2">
    <source>
        <dbReference type="ARBA" id="ARBA00012425"/>
    </source>
</evidence>
<dbReference type="GO" id="GO:0007346">
    <property type="term" value="P:regulation of mitotic cell cycle"/>
    <property type="evidence" value="ECO:0007669"/>
    <property type="project" value="TreeGrafter"/>
</dbReference>
<dbReference type="SMART" id="SM00220">
    <property type="entry name" value="S_TKc"/>
    <property type="match status" value="1"/>
</dbReference>
<dbReference type="PANTHER" id="PTHR24056:SF107">
    <property type="entry name" value="CYCLIN-DEPENDENT KINASE 11A-RELATED"/>
    <property type="match status" value="1"/>
</dbReference>
<gene>
    <name evidence="12" type="ORF">CPB83DRAFT_753650</name>
</gene>
<evidence type="ECO:0000313" key="12">
    <source>
        <dbReference type="EMBL" id="KAF9535871.1"/>
    </source>
</evidence>
<proteinExistence type="inferred from homology"/>
<feature type="region of interest" description="Disordered" evidence="10">
    <location>
        <begin position="398"/>
        <end position="436"/>
    </location>
</feature>
<dbReference type="CDD" id="cd07843">
    <property type="entry name" value="STKc_CDC2L1"/>
    <property type="match status" value="1"/>
</dbReference>
<dbReference type="InterPro" id="IPR008271">
    <property type="entry name" value="Ser/Thr_kinase_AS"/>
</dbReference>
<comment type="catalytic activity">
    <reaction evidence="9">
        <text>L-seryl-[protein] + ATP = O-phospho-L-seryl-[protein] + ADP + H(+)</text>
        <dbReference type="Rhea" id="RHEA:17989"/>
        <dbReference type="Rhea" id="RHEA-COMP:9863"/>
        <dbReference type="Rhea" id="RHEA-COMP:11604"/>
        <dbReference type="ChEBI" id="CHEBI:15378"/>
        <dbReference type="ChEBI" id="CHEBI:29999"/>
        <dbReference type="ChEBI" id="CHEBI:30616"/>
        <dbReference type="ChEBI" id="CHEBI:83421"/>
        <dbReference type="ChEBI" id="CHEBI:456216"/>
        <dbReference type="EC" id="2.7.11.22"/>
    </reaction>
</comment>
<evidence type="ECO:0000256" key="3">
    <source>
        <dbReference type="ARBA" id="ARBA00022527"/>
    </source>
</evidence>
<reference evidence="12" key="1">
    <citation type="submission" date="2020-11" db="EMBL/GenBank/DDBJ databases">
        <authorList>
            <consortium name="DOE Joint Genome Institute"/>
            <person name="Ahrendt S."/>
            <person name="Riley R."/>
            <person name="Andreopoulos W."/>
            <person name="Labutti K."/>
            <person name="Pangilinan J."/>
            <person name="Ruiz-Duenas F.J."/>
            <person name="Barrasa J.M."/>
            <person name="Sanchez-Garcia M."/>
            <person name="Camarero S."/>
            <person name="Miyauchi S."/>
            <person name="Serrano A."/>
            <person name="Linde D."/>
            <person name="Babiker R."/>
            <person name="Drula E."/>
            <person name="Ayuso-Fernandez I."/>
            <person name="Pacheco R."/>
            <person name="Padilla G."/>
            <person name="Ferreira P."/>
            <person name="Barriuso J."/>
            <person name="Kellner H."/>
            <person name="Castanera R."/>
            <person name="Alfaro M."/>
            <person name="Ramirez L."/>
            <person name="Pisabarro A.G."/>
            <person name="Kuo A."/>
            <person name="Tritt A."/>
            <person name="Lipzen A."/>
            <person name="He G."/>
            <person name="Yan M."/>
            <person name="Ng V."/>
            <person name="Cullen D."/>
            <person name="Martin F."/>
            <person name="Rosso M.-N."/>
            <person name="Henrissat B."/>
            <person name="Hibbett D."/>
            <person name="Martinez A.T."/>
            <person name="Grigoriev I.V."/>
        </authorList>
    </citation>
    <scope>NUCLEOTIDE SEQUENCE</scope>
    <source>
        <strain evidence="12">CBS 506.95</strain>
    </source>
</reference>
<feature type="compositionally biased region" description="Low complexity" evidence="10">
    <location>
        <begin position="57"/>
        <end position="75"/>
    </location>
</feature>
<feature type="domain" description="Protein kinase" evidence="11">
    <location>
        <begin position="101"/>
        <end position="387"/>
    </location>
</feature>
<dbReference type="AlphaFoldDB" id="A0A9P6ETF2"/>
<comment type="catalytic activity">
    <reaction evidence="8">
        <text>L-threonyl-[protein] + ATP = O-phospho-L-threonyl-[protein] + ADP + H(+)</text>
        <dbReference type="Rhea" id="RHEA:46608"/>
        <dbReference type="Rhea" id="RHEA-COMP:11060"/>
        <dbReference type="Rhea" id="RHEA-COMP:11605"/>
        <dbReference type="ChEBI" id="CHEBI:15378"/>
        <dbReference type="ChEBI" id="CHEBI:30013"/>
        <dbReference type="ChEBI" id="CHEBI:30616"/>
        <dbReference type="ChEBI" id="CHEBI:61977"/>
        <dbReference type="ChEBI" id="CHEBI:456216"/>
        <dbReference type="EC" id="2.7.11.22"/>
    </reaction>
</comment>
<dbReference type="InterPro" id="IPR011009">
    <property type="entry name" value="Kinase-like_dom_sf"/>
</dbReference>
<dbReference type="GO" id="GO:0005524">
    <property type="term" value="F:ATP binding"/>
    <property type="evidence" value="ECO:0007669"/>
    <property type="project" value="UniProtKB-KW"/>
</dbReference>
<evidence type="ECO:0000256" key="10">
    <source>
        <dbReference type="SAM" id="MobiDB-lite"/>
    </source>
</evidence>
<sequence length="436" mass="48572">MSAVETVPGTSTPSRKRSKWDEDEGEDEQLTYVPQPKKRAKPKSIRPAPSASENVDSSRSASPSGSQSTGSTSRQKPTHSVYVPPRTHHPPIQASRSVYSYERLNQIEEGSYGVVYRARDKQTGDIVALKKLKLEEEKNGFPITALREIYALMSCRHENVVGIREVVVGDTLTQVFVVMDFIEHDLKTLLGTMPAPFLQSEIKTLMLQLLSAVRHCHQNWILHRDLKTSNLLMNNRGTIKVADFGLARRYGDPIGVGGLTQLVVTLWYRPPEILLGATTYSTAVDLWSIGCIFAELLLKEPLFQAQGELEMLSMIFKLLGPPTKNSWPDYSSLPLGKTISLPSPQPHQFRTKFPYLTSAGLDLLMSLLTYDPEMRITAEEALEHPYFTESPVPKHPDLFGSFPSAAAGEKRRKPFNSPTAPRGANLNFLNDSNLSP</sequence>
<dbReference type="FunFam" id="3.30.200.20:FF:000054">
    <property type="entry name" value="Cyclin-dependent kinase 11B"/>
    <property type="match status" value="1"/>
</dbReference>
<organism evidence="12 13">
    <name type="scientific">Crepidotus variabilis</name>
    <dbReference type="NCBI Taxonomy" id="179855"/>
    <lineage>
        <taxon>Eukaryota</taxon>
        <taxon>Fungi</taxon>
        <taxon>Dikarya</taxon>
        <taxon>Basidiomycota</taxon>
        <taxon>Agaricomycotina</taxon>
        <taxon>Agaricomycetes</taxon>
        <taxon>Agaricomycetidae</taxon>
        <taxon>Agaricales</taxon>
        <taxon>Agaricineae</taxon>
        <taxon>Crepidotaceae</taxon>
        <taxon>Crepidotus</taxon>
    </lineage>
</organism>
<dbReference type="GO" id="GO:0004693">
    <property type="term" value="F:cyclin-dependent protein serine/threonine kinase activity"/>
    <property type="evidence" value="ECO:0007669"/>
    <property type="project" value="UniProtKB-EC"/>
</dbReference>
<evidence type="ECO:0000256" key="4">
    <source>
        <dbReference type="ARBA" id="ARBA00022679"/>
    </source>
</evidence>
<dbReference type="EMBL" id="MU157824">
    <property type="protein sequence ID" value="KAF9535871.1"/>
    <property type="molecule type" value="Genomic_DNA"/>
</dbReference>
<keyword evidence="4" id="KW-0808">Transferase</keyword>
<dbReference type="PANTHER" id="PTHR24056">
    <property type="entry name" value="CELL DIVISION PROTEIN KINASE"/>
    <property type="match status" value="1"/>
</dbReference>
<dbReference type="GO" id="GO:0005634">
    <property type="term" value="C:nucleus"/>
    <property type="evidence" value="ECO:0007669"/>
    <property type="project" value="TreeGrafter"/>
</dbReference>
<dbReference type="InterPro" id="IPR000719">
    <property type="entry name" value="Prot_kinase_dom"/>
</dbReference>
<dbReference type="Gene3D" id="1.10.510.10">
    <property type="entry name" value="Transferase(Phosphotransferase) domain 1"/>
    <property type="match status" value="1"/>
</dbReference>
<dbReference type="PROSITE" id="PS00108">
    <property type="entry name" value="PROTEIN_KINASE_ST"/>
    <property type="match status" value="1"/>
</dbReference>
<dbReference type="Pfam" id="PF00069">
    <property type="entry name" value="Pkinase"/>
    <property type="match status" value="1"/>
</dbReference>
<evidence type="ECO:0000256" key="6">
    <source>
        <dbReference type="ARBA" id="ARBA00022777"/>
    </source>
</evidence>
<dbReference type="Gene3D" id="3.30.200.20">
    <property type="entry name" value="Phosphorylase Kinase, domain 1"/>
    <property type="match status" value="1"/>
</dbReference>